<dbReference type="EMBL" id="CATOUU010000828">
    <property type="protein sequence ID" value="CAI9951935.1"/>
    <property type="molecule type" value="Genomic_DNA"/>
</dbReference>
<reference evidence="2 3" key="2">
    <citation type="submission" date="2024-07" db="EMBL/GenBank/DDBJ databases">
        <authorList>
            <person name="Akdeniz Z."/>
        </authorList>
    </citation>
    <scope>NUCLEOTIDE SEQUENCE [LARGE SCALE GENOMIC DNA]</scope>
</reference>
<keyword evidence="3" id="KW-1185">Reference proteome</keyword>
<name>A0AA86QHT6_9EUKA</name>
<reference evidence="1" key="1">
    <citation type="submission" date="2023-06" db="EMBL/GenBank/DDBJ databases">
        <authorList>
            <person name="Kurt Z."/>
        </authorList>
    </citation>
    <scope>NUCLEOTIDE SEQUENCE</scope>
</reference>
<comment type="caution">
    <text evidence="1">The sequence shown here is derived from an EMBL/GenBank/DDBJ whole genome shotgun (WGS) entry which is preliminary data.</text>
</comment>
<protein>
    <submittedName>
        <fullName evidence="2">Hypothetical_protein</fullName>
    </submittedName>
</protein>
<dbReference type="AlphaFoldDB" id="A0AA86QHT6"/>
<gene>
    <name evidence="1" type="ORF">HINF_LOCUS39580</name>
    <name evidence="2" type="ORF">HINF_LOCUS78214</name>
</gene>
<proteinExistence type="predicted"/>
<sequence>MISRAEIFESKETCQYCVQNLSLVPKSYSRSVTMQLHKMWGLKEYLNYFWIQIKEIGIELDKITVKVLKVQLWEVELLFLVYYVSNYILKYFATSNADDKFQQIISSWRLFMNYSLTQEGQKYDFDRIRPQSTIQSRYLIFQKGKIEITTCNKRTAMTKQTRQKMFREGQLIHLTNLGSSEAFVFSSFLGPTDEFIKYCTNLNQLYHLFKMSLCNFYVLVNKTNL</sequence>
<accession>A0AA86QHT6</accession>
<evidence type="ECO:0000313" key="2">
    <source>
        <dbReference type="EMBL" id="CAL6114711.1"/>
    </source>
</evidence>
<evidence type="ECO:0000313" key="1">
    <source>
        <dbReference type="EMBL" id="CAI9951935.1"/>
    </source>
</evidence>
<organism evidence="1">
    <name type="scientific">Hexamita inflata</name>
    <dbReference type="NCBI Taxonomy" id="28002"/>
    <lineage>
        <taxon>Eukaryota</taxon>
        <taxon>Metamonada</taxon>
        <taxon>Diplomonadida</taxon>
        <taxon>Hexamitidae</taxon>
        <taxon>Hexamitinae</taxon>
        <taxon>Hexamita</taxon>
    </lineage>
</organism>
<dbReference type="EMBL" id="CAXDID020000819">
    <property type="protein sequence ID" value="CAL6114711.1"/>
    <property type="molecule type" value="Genomic_DNA"/>
</dbReference>
<evidence type="ECO:0000313" key="3">
    <source>
        <dbReference type="Proteomes" id="UP001642409"/>
    </source>
</evidence>
<dbReference type="Proteomes" id="UP001642409">
    <property type="component" value="Unassembled WGS sequence"/>
</dbReference>